<keyword evidence="5" id="KW-0804">Transcription</keyword>
<dbReference type="EMBL" id="BSOH01000037">
    <property type="protein sequence ID" value="GLR19888.1"/>
    <property type="molecule type" value="Genomic_DNA"/>
</dbReference>
<keyword evidence="4" id="KW-0238">DNA-binding</keyword>
<evidence type="ECO:0000256" key="3">
    <source>
        <dbReference type="ARBA" id="ARBA00023082"/>
    </source>
</evidence>
<evidence type="ECO:0000256" key="5">
    <source>
        <dbReference type="ARBA" id="ARBA00023163"/>
    </source>
</evidence>
<dbReference type="PANTHER" id="PTHR43133:SF8">
    <property type="entry name" value="RNA POLYMERASE SIGMA FACTOR HI_1459-RELATED"/>
    <property type="match status" value="1"/>
</dbReference>
<comment type="similarity">
    <text evidence="1">Belongs to the sigma-70 factor family. ECF subfamily.</text>
</comment>
<dbReference type="Gene3D" id="1.10.10.10">
    <property type="entry name" value="Winged helix-like DNA-binding domain superfamily/Winged helix DNA-binding domain"/>
    <property type="match status" value="1"/>
</dbReference>
<dbReference type="InterPro" id="IPR014284">
    <property type="entry name" value="RNA_pol_sigma-70_dom"/>
</dbReference>
<evidence type="ECO:0000313" key="6">
    <source>
        <dbReference type="EMBL" id="GLR19888.1"/>
    </source>
</evidence>
<dbReference type="InterPro" id="IPR039425">
    <property type="entry name" value="RNA_pol_sigma-70-like"/>
</dbReference>
<evidence type="ECO:0000256" key="1">
    <source>
        <dbReference type="ARBA" id="ARBA00010641"/>
    </source>
</evidence>
<dbReference type="Gene3D" id="1.10.1740.10">
    <property type="match status" value="1"/>
</dbReference>
<dbReference type="GO" id="GO:0006352">
    <property type="term" value="P:DNA-templated transcription initiation"/>
    <property type="evidence" value="ECO:0007669"/>
    <property type="project" value="InterPro"/>
</dbReference>
<dbReference type="PANTHER" id="PTHR43133">
    <property type="entry name" value="RNA POLYMERASE ECF-TYPE SIGMA FACTO"/>
    <property type="match status" value="1"/>
</dbReference>
<dbReference type="RefSeq" id="WP_235293415.1">
    <property type="nucleotide sequence ID" value="NZ_BSOH01000037.1"/>
</dbReference>
<reference evidence="6" key="1">
    <citation type="journal article" date="2014" name="Int. J. Syst. Evol. Microbiol.">
        <title>Complete genome sequence of Corynebacterium casei LMG S-19264T (=DSM 44701T), isolated from a smear-ripened cheese.</title>
        <authorList>
            <consortium name="US DOE Joint Genome Institute (JGI-PGF)"/>
            <person name="Walter F."/>
            <person name="Albersmeier A."/>
            <person name="Kalinowski J."/>
            <person name="Ruckert C."/>
        </authorList>
    </citation>
    <scope>NUCLEOTIDE SEQUENCE</scope>
    <source>
        <strain evidence="6">NBRC 108769</strain>
    </source>
</reference>
<name>A0AA37WGI3_9BACT</name>
<keyword evidence="7" id="KW-1185">Reference proteome</keyword>
<dbReference type="Proteomes" id="UP001156666">
    <property type="component" value="Unassembled WGS sequence"/>
</dbReference>
<keyword evidence="3" id="KW-0731">Sigma factor</keyword>
<dbReference type="SUPFAM" id="SSF88946">
    <property type="entry name" value="Sigma2 domain of RNA polymerase sigma factors"/>
    <property type="match status" value="1"/>
</dbReference>
<evidence type="ECO:0000256" key="2">
    <source>
        <dbReference type="ARBA" id="ARBA00023015"/>
    </source>
</evidence>
<protein>
    <recommendedName>
        <fullName evidence="8">Sigma-70 family RNA polymerase sigma factor</fullName>
    </recommendedName>
</protein>
<dbReference type="GO" id="GO:0016987">
    <property type="term" value="F:sigma factor activity"/>
    <property type="evidence" value="ECO:0007669"/>
    <property type="project" value="UniProtKB-KW"/>
</dbReference>
<evidence type="ECO:0008006" key="8">
    <source>
        <dbReference type="Google" id="ProtNLM"/>
    </source>
</evidence>
<comment type="caution">
    <text evidence="6">The sequence shown here is derived from an EMBL/GenBank/DDBJ whole genome shotgun (WGS) entry which is preliminary data.</text>
</comment>
<dbReference type="AlphaFoldDB" id="A0AA37WGI3"/>
<keyword evidence="2" id="KW-0805">Transcription regulation</keyword>
<dbReference type="InterPro" id="IPR013324">
    <property type="entry name" value="RNA_pol_sigma_r3/r4-like"/>
</dbReference>
<accession>A0AA37WGI3</accession>
<dbReference type="NCBIfam" id="TIGR02937">
    <property type="entry name" value="sigma70-ECF"/>
    <property type="match status" value="1"/>
</dbReference>
<dbReference type="InterPro" id="IPR013325">
    <property type="entry name" value="RNA_pol_sigma_r2"/>
</dbReference>
<organism evidence="6 7">
    <name type="scientific">Portibacter lacus</name>
    <dbReference type="NCBI Taxonomy" id="1099794"/>
    <lineage>
        <taxon>Bacteria</taxon>
        <taxon>Pseudomonadati</taxon>
        <taxon>Bacteroidota</taxon>
        <taxon>Saprospiria</taxon>
        <taxon>Saprospirales</taxon>
        <taxon>Haliscomenobacteraceae</taxon>
        <taxon>Portibacter</taxon>
    </lineage>
</organism>
<reference evidence="6" key="2">
    <citation type="submission" date="2023-01" db="EMBL/GenBank/DDBJ databases">
        <title>Draft genome sequence of Portibacter lacus strain NBRC 108769.</title>
        <authorList>
            <person name="Sun Q."/>
            <person name="Mori K."/>
        </authorList>
    </citation>
    <scope>NUCLEOTIDE SEQUENCE</scope>
    <source>
        <strain evidence="6">NBRC 108769</strain>
    </source>
</reference>
<dbReference type="SUPFAM" id="SSF88659">
    <property type="entry name" value="Sigma3 and sigma4 domains of RNA polymerase sigma factors"/>
    <property type="match status" value="1"/>
</dbReference>
<dbReference type="GO" id="GO:0003677">
    <property type="term" value="F:DNA binding"/>
    <property type="evidence" value="ECO:0007669"/>
    <property type="project" value="UniProtKB-KW"/>
</dbReference>
<evidence type="ECO:0000313" key="7">
    <source>
        <dbReference type="Proteomes" id="UP001156666"/>
    </source>
</evidence>
<sequence>MSGKEEDYIRRIQRNDENALKEIYDSYSDSFMAFYRGYGLSKNDLEDAFQDSIIALYQNIMQGKLKILDGSIKTYIWAIGKYKVIDSLRIKKKDIKISNDYIEPYEIKDAELNEKQQLLYKHFKLLGKSCQKILKYFYYEGLTLQEIVEISEYKDENSVKSSKSRCIKQLRNLIKNA</sequence>
<proteinExistence type="inferred from homology"/>
<dbReference type="InterPro" id="IPR036388">
    <property type="entry name" value="WH-like_DNA-bd_sf"/>
</dbReference>
<evidence type="ECO:0000256" key="4">
    <source>
        <dbReference type="ARBA" id="ARBA00023125"/>
    </source>
</evidence>
<gene>
    <name evidence="6" type="ORF">GCM10007940_45040</name>
</gene>